<protein>
    <submittedName>
        <fullName evidence="1">Uncharacterized protein</fullName>
    </submittedName>
</protein>
<dbReference type="Gramene" id="ESQ40125">
    <property type="protein sequence ID" value="ESQ40125"/>
    <property type="gene ID" value="EUTSA_v10015182mg"/>
</dbReference>
<gene>
    <name evidence="1" type="ORF">EUTSA_v10015182mg</name>
</gene>
<dbReference type="KEGG" id="eus:EUTSA_v10015182mg"/>
<organism evidence="1 2">
    <name type="scientific">Eutrema salsugineum</name>
    <name type="common">Saltwater cress</name>
    <name type="synonym">Sisymbrium salsugineum</name>
    <dbReference type="NCBI Taxonomy" id="72664"/>
    <lineage>
        <taxon>Eukaryota</taxon>
        <taxon>Viridiplantae</taxon>
        <taxon>Streptophyta</taxon>
        <taxon>Embryophyta</taxon>
        <taxon>Tracheophyta</taxon>
        <taxon>Spermatophyta</taxon>
        <taxon>Magnoliopsida</taxon>
        <taxon>eudicotyledons</taxon>
        <taxon>Gunneridae</taxon>
        <taxon>Pentapetalae</taxon>
        <taxon>rosids</taxon>
        <taxon>malvids</taxon>
        <taxon>Brassicales</taxon>
        <taxon>Brassicaceae</taxon>
        <taxon>Eutremeae</taxon>
        <taxon>Eutrema</taxon>
    </lineage>
</organism>
<dbReference type="AlphaFoldDB" id="V4KQC9"/>
<dbReference type="Proteomes" id="UP000030689">
    <property type="component" value="Unassembled WGS sequence"/>
</dbReference>
<proteinExistence type="predicted"/>
<evidence type="ECO:0000313" key="1">
    <source>
        <dbReference type="EMBL" id="ESQ40125.1"/>
    </source>
</evidence>
<sequence>MEGLIPFLYKAIVMYRRERNLSLVLFSDHHSPSTAGYYMRLPDDSLDEFRPSDLRRFRSDRLGLFETTSSSRTSSH</sequence>
<dbReference type="OMA" id="MYRRERN"/>
<dbReference type="PANTHER" id="PTHR34670">
    <property type="entry name" value="EXPRESSED PROTEIN"/>
    <property type="match status" value="1"/>
</dbReference>
<keyword evidence="2" id="KW-1185">Reference proteome</keyword>
<name>V4KQC9_EUTSA</name>
<dbReference type="PANTHER" id="PTHR34670:SF17">
    <property type="entry name" value="OS01G0143900 PROTEIN"/>
    <property type="match status" value="1"/>
</dbReference>
<evidence type="ECO:0000313" key="2">
    <source>
        <dbReference type="Proteomes" id="UP000030689"/>
    </source>
</evidence>
<reference evidence="1 2" key="1">
    <citation type="journal article" date="2013" name="Front. Plant Sci.">
        <title>The Reference Genome of the Halophytic Plant Eutrema salsugineum.</title>
        <authorList>
            <person name="Yang R."/>
            <person name="Jarvis D.E."/>
            <person name="Chen H."/>
            <person name="Beilstein M.A."/>
            <person name="Grimwood J."/>
            <person name="Jenkins J."/>
            <person name="Shu S."/>
            <person name="Prochnik S."/>
            <person name="Xin M."/>
            <person name="Ma C."/>
            <person name="Schmutz J."/>
            <person name="Wing R.A."/>
            <person name="Mitchell-Olds T."/>
            <person name="Schumaker K.S."/>
            <person name="Wang X."/>
        </authorList>
    </citation>
    <scope>NUCLEOTIDE SEQUENCE [LARGE SCALE GENOMIC DNA]</scope>
</reference>
<dbReference type="EMBL" id="KI517464">
    <property type="protein sequence ID" value="ESQ40125.1"/>
    <property type="molecule type" value="Genomic_DNA"/>
</dbReference>
<accession>V4KQC9</accession>